<dbReference type="AlphaFoldDB" id="A0A3M5GHH9"/>
<organism evidence="1 2">
    <name type="scientific">Pseudomonas savastanoi</name>
    <name type="common">Pseudomonas syringae pv. savastanoi</name>
    <dbReference type="NCBI Taxonomy" id="29438"/>
    <lineage>
        <taxon>Bacteria</taxon>
        <taxon>Pseudomonadati</taxon>
        <taxon>Pseudomonadota</taxon>
        <taxon>Gammaproteobacteria</taxon>
        <taxon>Pseudomonadales</taxon>
        <taxon>Pseudomonadaceae</taxon>
        <taxon>Pseudomonas</taxon>
    </lineage>
</organism>
<evidence type="ECO:0000313" key="2">
    <source>
        <dbReference type="Proteomes" id="UP000270499"/>
    </source>
</evidence>
<gene>
    <name evidence="1" type="ORF">ALP59_200139</name>
</gene>
<evidence type="ECO:0000313" key="1">
    <source>
        <dbReference type="EMBL" id="RMS85944.1"/>
    </source>
</evidence>
<proteinExistence type="predicted"/>
<comment type="caution">
    <text evidence="1">The sequence shown here is derived from an EMBL/GenBank/DDBJ whole genome shotgun (WGS) entry which is preliminary data.</text>
</comment>
<protein>
    <submittedName>
        <fullName evidence="1">Uncharacterized protein</fullName>
    </submittedName>
</protein>
<dbReference type="EMBL" id="RBSW01000041">
    <property type="protein sequence ID" value="RMS85944.1"/>
    <property type="molecule type" value="Genomic_DNA"/>
</dbReference>
<reference evidence="1 2" key="1">
    <citation type="submission" date="2018-08" db="EMBL/GenBank/DDBJ databases">
        <title>Recombination of ecologically and evolutionarily significant loci maintains genetic cohesion in the Pseudomonas syringae species complex.</title>
        <authorList>
            <person name="Dillon M."/>
            <person name="Thakur S."/>
            <person name="Almeida R.N.D."/>
            <person name="Weir B.S."/>
            <person name="Guttman D.S."/>
        </authorList>
    </citation>
    <scope>NUCLEOTIDE SEQUENCE [LARGE SCALE GENOMIC DNA]</scope>
    <source>
        <strain evidence="1 2">ICMP 9421</strain>
    </source>
</reference>
<name>A0A3M5GHH9_PSESS</name>
<dbReference type="Proteomes" id="UP000270499">
    <property type="component" value="Unassembled WGS sequence"/>
</dbReference>
<accession>A0A3M5GHH9</accession>
<sequence length="46" mass="5290">MGCAYPVDLHRITSGDALLWWLSAVLLPTLAYLNQDLWGWQREQST</sequence>